<gene>
    <name evidence="1" type="ORF">AM571_PB00264</name>
</gene>
<name>A0A1L5PBK3_RHIET</name>
<proteinExistence type="predicted"/>
<geneLocation type="plasmid" evidence="2">
    <name>prsp8c3b</name>
</geneLocation>
<evidence type="ECO:0000313" key="2">
    <source>
        <dbReference type="Proteomes" id="UP000185109"/>
    </source>
</evidence>
<dbReference type="EMBL" id="CP017243">
    <property type="protein sequence ID" value="APO77549.1"/>
    <property type="molecule type" value="Genomic_DNA"/>
</dbReference>
<reference evidence="1 2" key="1">
    <citation type="submission" date="2016-09" db="EMBL/GenBank/DDBJ databases">
        <title>The complete genome sequences of Rhizobium gallicum, symbiovars gallicum and phaseoli, symbionts associated to common bean (Phaseolus vulgaris).</title>
        <authorList>
            <person name="Bustos P."/>
            <person name="Santamaria R.I."/>
            <person name="Perez-Carrascal O.M."/>
            <person name="Juarez S."/>
            <person name="Lozano L."/>
            <person name="Martinez-Flores I."/>
            <person name="Martinez-Romero E."/>
            <person name="Cevallos M."/>
            <person name="Romero D."/>
            <person name="Davila G."/>
            <person name="Gonzalez V."/>
        </authorList>
    </citation>
    <scope>NUCLEOTIDE SEQUENCE [LARGE SCALE GENOMIC DNA]</scope>
    <source>
        <strain evidence="1 2">8C-3</strain>
        <plasmid evidence="2">Plasmid prsp8c3b</plasmid>
    </source>
</reference>
<keyword evidence="1" id="KW-0614">Plasmid</keyword>
<dbReference type="AlphaFoldDB" id="A0A1L5PBK3"/>
<accession>A0A1L5PBK3</accession>
<sequence length="64" mass="6993">MLMQLQSLRLAKPPALFRQSSRSSRTTTGCEQLPERVRTTLAEPVIASGYMGPAGRLSAQFAEV</sequence>
<dbReference type="Proteomes" id="UP000185109">
    <property type="component" value="Plasmid pRsp8C3b"/>
</dbReference>
<organism evidence="1 2">
    <name type="scientific">Rhizobium etli 8C-3</name>
    <dbReference type="NCBI Taxonomy" id="538025"/>
    <lineage>
        <taxon>Bacteria</taxon>
        <taxon>Pseudomonadati</taxon>
        <taxon>Pseudomonadota</taxon>
        <taxon>Alphaproteobacteria</taxon>
        <taxon>Hyphomicrobiales</taxon>
        <taxon>Rhizobiaceae</taxon>
        <taxon>Rhizobium/Agrobacterium group</taxon>
        <taxon>Rhizobium</taxon>
    </lineage>
</organism>
<protein>
    <submittedName>
        <fullName evidence="1">Uncharacterized protein</fullName>
    </submittedName>
</protein>
<evidence type="ECO:0000313" key="1">
    <source>
        <dbReference type="EMBL" id="APO77549.1"/>
    </source>
</evidence>